<gene>
    <name evidence="3" type="ORF">GCK72_023104</name>
</gene>
<keyword evidence="2" id="KW-0812">Transmembrane</keyword>
<protein>
    <submittedName>
        <fullName evidence="3">Uncharacterized protein</fullName>
    </submittedName>
</protein>
<evidence type="ECO:0000313" key="3">
    <source>
        <dbReference type="EMBL" id="KAF1746647.1"/>
    </source>
</evidence>
<accession>A0A6A5FVR0</accession>
<dbReference type="CTD" id="9818643"/>
<proteinExistence type="predicted"/>
<keyword evidence="2" id="KW-1133">Transmembrane helix</keyword>
<dbReference type="GeneID" id="9818643"/>
<keyword evidence="2" id="KW-0472">Membrane</keyword>
<reference evidence="3 4" key="1">
    <citation type="submission" date="2019-12" db="EMBL/GenBank/DDBJ databases">
        <title>Chromosome-level assembly of the Caenorhabditis remanei genome.</title>
        <authorList>
            <person name="Teterina A.A."/>
            <person name="Willis J.H."/>
            <person name="Phillips P.C."/>
        </authorList>
    </citation>
    <scope>NUCLEOTIDE SEQUENCE [LARGE SCALE GENOMIC DNA]</scope>
    <source>
        <strain evidence="3 4">PX506</strain>
        <tissue evidence="3">Whole organism</tissue>
    </source>
</reference>
<evidence type="ECO:0000256" key="1">
    <source>
        <dbReference type="SAM" id="MobiDB-lite"/>
    </source>
</evidence>
<evidence type="ECO:0000313" key="4">
    <source>
        <dbReference type="Proteomes" id="UP000483820"/>
    </source>
</evidence>
<dbReference type="AlphaFoldDB" id="A0A6A5FVR0"/>
<sequence length="227" mass="26011">MNSYFEANRLIEELSLTVPTERWLQIVKMIENRDLDGLNQLRNSIKKASSTTLSLDPDASNSKKEFQGTRGTPFSTASTTMIEKTKEGRHQITSDVEQTSIINFSTTPLFFKVVAMTIIITFIIVLLILFVLAFKFMSSYPAVRRDVKPTLVGSIKVATVDLKNPRILADREFTTLIFHSVCALLKRDQKYQSVYWLINEFYFSIKCLYNKNNFLVAVKPVFDKLLC</sequence>
<feature type="region of interest" description="Disordered" evidence="1">
    <location>
        <begin position="52"/>
        <end position="73"/>
    </location>
</feature>
<feature type="transmembrane region" description="Helical" evidence="2">
    <location>
        <begin position="109"/>
        <end position="134"/>
    </location>
</feature>
<comment type="caution">
    <text evidence="3">The sequence shown here is derived from an EMBL/GenBank/DDBJ whole genome shotgun (WGS) entry which is preliminary data.</text>
</comment>
<dbReference type="EMBL" id="WUAV01000006">
    <property type="protein sequence ID" value="KAF1746647.1"/>
    <property type="molecule type" value="Genomic_DNA"/>
</dbReference>
<dbReference type="RefSeq" id="XP_003103288.2">
    <property type="nucleotide sequence ID" value="XM_003103240.2"/>
</dbReference>
<organism evidence="3 4">
    <name type="scientific">Caenorhabditis remanei</name>
    <name type="common">Caenorhabditis vulgaris</name>
    <dbReference type="NCBI Taxonomy" id="31234"/>
    <lineage>
        <taxon>Eukaryota</taxon>
        <taxon>Metazoa</taxon>
        <taxon>Ecdysozoa</taxon>
        <taxon>Nematoda</taxon>
        <taxon>Chromadorea</taxon>
        <taxon>Rhabditida</taxon>
        <taxon>Rhabditina</taxon>
        <taxon>Rhabditomorpha</taxon>
        <taxon>Rhabditoidea</taxon>
        <taxon>Rhabditidae</taxon>
        <taxon>Peloderinae</taxon>
        <taxon>Caenorhabditis</taxon>
    </lineage>
</organism>
<name>A0A6A5FVR0_CAERE</name>
<evidence type="ECO:0000256" key="2">
    <source>
        <dbReference type="SAM" id="Phobius"/>
    </source>
</evidence>
<dbReference type="Proteomes" id="UP000483820">
    <property type="component" value="Chromosome X"/>
</dbReference>
<dbReference type="KEGG" id="crq:GCK72_023104"/>